<dbReference type="EMBL" id="CP001146">
    <property type="protein sequence ID" value="ACI19062.1"/>
    <property type="molecule type" value="Genomic_DNA"/>
</dbReference>
<dbReference type="InterPro" id="IPR012334">
    <property type="entry name" value="Pectin_lyas_fold"/>
</dbReference>
<dbReference type="PANTHER" id="PTHR40088:SF2">
    <property type="entry name" value="SECRETED SUGAR HYDROLASE"/>
    <property type="match status" value="1"/>
</dbReference>
<protein>
    <submittedName>
        <fullName evidence="6">Parallel beta-helix repeat</fullName>
    </submittedName>
</protein>
<dbReference type="OrthoDB" id="9765222at2"/>
<evidence type="ECO:0000256" key="1">
    <source>
        <dbReference type="ARBA" id="ARBA00004613"/>
    </source>
</evidence>
<dbReference type="InterPro" id="IPR011050">
    <property type="entry name" value="Pectin_lyase_fold/virulence"/>
</dbReference>
<dbReference type="PaxDb" id="309799-DICTH_0269"/>
<dbReference type="InterPro" id="IPR059226">
    <property type="entry name" value="Choice_anch_Q_dom"/>
</dbReference>
<keyword evidence="2" id="KW-0964">Secreted</keyword>
<name>B5YC44_DICT6</name>
<proteinExistence type="predicted"/>
<feature type="region of interest" description="Disordered" evidence="4">
    <location>
        <begin position="1"/>
        <end position="23"/>
    </location>
</feature>
<dbReference type="RefSeq" id="WP_012547694.1">
    <property type="nucleotide sequence ID" value="NC_011297.1"/>
</dbReference>
<accession>B5YC44</accession>
<evidence type="ECO:0000256" key="3">
    <source>
        <dbReference type="ARBA" id="ARBA00022729"/>
    </source>
</evidence>
<gene>
    <name evidence="6" type="ordered locus">DICTH_0269</name>
</gene>
<dbReference type="STRING" id="309799.DICTH_0269"/>
<keyword evidence="3" id="KW-0732">Signal</keyword>
<dbReference type="Gene3D" id="2.160.20.10">
    <property type="entry name" value="Single-stranded right-handed beta-helix, Pectin lyase-like"/>
    <property type="match status" value="1"/>
</dbReference>
<keyword evidence="7" id="KW-1185">Reference proteome</keyword>
<organism evidence="6 7">
    <name type="scientific">Dictyoglomus thermophilum (strain ATCC 35947 / DSM 3960 / H-6-12)</name>
    <dbReference type="NCBI Taxonomy" id="309799"/>
    <lineage>
        <taxon>Bacteria</taxon>
        <taxon>Pseudomonadati</taxon>
        <taxon>Dictyoglomota</taxon>
        <taxon>Dictyoglomia</taxon>
        <taxon>Dictyoglomales</taxon>
        <taxon>Dictyoglomaceae</taxon>
        <taxon>Dictyoglomus</taxon>
    </lineage>
</organism>
<dbReference type="GO" id="GO:0005576">
    <property type="term" value="C:extracellular region"/>
    <property type="evidence" value="ECO:0007669"/>
    <property type="project" value="UniProtKB-SubCell"/>
</dbReference>
<sequence>MSSISCSKNQPPPPPPPGDTTGNVYYVSLNGNDNNPGTYDQPWRNPGYASRQLKPGDTLIILGGTYILRQYDDDIIKPPSGNPNAWITIKGQENNRPILAGREALATAIDLSGVSYVRIENLEITHDPNAQGEAVYFWDGILIQGSPASHIILKDLYIHHIDGMGMNFQDVEDLQILNCNIEYCGFGAIGGPEGAYGGWKNVRIEKCRLAYSGRYYQGVFDNPENPYDRSDGFGIESSEGLIYIIDTIIAEYNKGDGLDSKAERTLISGCIVANNTCDGVKLWGDGSRIENTLIYGRRYGDPTPAPWAAIVISSVSRSNARFEIVNVTVDDCVGENYLMYFQYPDESDPNTLLPIPVLLRNNIFCGRGPECPIYMGECVTPTIDHNLFYFPNSLWVLQHGENQYTSQDISSLGPGNKYGDPLFENPAILGQVGDYHLRNGSPAIDSGTSEGAPNKDLDKNSRPQGNGYDMGCYER</sequence>
<dbReference type="SUPFAM" id="SSF51126">
    <property type="entry name" value="Pectin lyase-like"/>
    <property type="match status" value="1"/>
</dbReference>
<comment type="subcellular location">
    <subcellularLocation>
        <location evidence="1">Secreted</location>
    </subcellularLocation>
</comment>
<evidence type="ECO:0000256" key="2">
    <source>
        <dbReference type="ARBA" id="ARBA00022525"/>
    </source>
</evidence>
<evidence type="ECO:0000256" key="4">
    <source>
        <dbReference type="SAM" id="MobiDB-lite"/>
    </source>
</evidence>
<dbReference type="Pfam" id="PF13229">
    <property type="entry name" value="Beta_helix"/>
    <property type="match status" value="1"/>
</dbReference>
<dbReference type="KEGG" id="dth:DICTH_0269"/>
<dbReference type="PANTHER" id="PTHR40088">
    <property type="entry name" value="PECTATE LYASE (EUROFUNG)"/>
    <property type="match status" value="1"/>
</dbReference>
<evidence type="ECO:0000313" key="7">
    <source>
        <dbReference type="Proteomes" id="UP000001733"/>
    </source>
</evidence>
<dbReference type="HOGENOM" id="CLU_613729_0_0_0"/>
<dbReference type="Proteomes" id="UP000001733">
    <property type="component" value="Chromosome"/>
</dbReference>
<dbReference type="InterPro" id="IPR039448">
    <property type="entry name" value="Beta_helix"/>
</dbReference>
<dbReference type="InterPro" id="IPR052052">
    <property type="entry name" value="Polysaccharide_Lyase_9"/>
</dbReference>
<evidence type="ECO:0000313" key="6">
    <source>
        <dbReference type="EMBL" id="ACI19062.1"/>
    </source>
</evidence>
<dbReference type="AlphaFoldDB" id="B5YC44"/>
<feature type="domain" description="Right handed beta helix" evidence="5">
    <location>
        <begin position="108"/>
        <end position="291"/>
    </location>
</feature>
<evidence type="ECO:0000259" key="5">
    <source>
        <dbReference type="Pfam" id="PF13229"/>
    </source>
</evidence>
<dbReference type="NCBIfam" id="NF041518">
    <property type="entry name" value="choice_anch_Q"/>
    <property type="match status" value="1"/>
</dbReference>
<dbReference type="eggNOG" id="COG5434">
    <property type="taxonomic scope" value="Bacteria"/>
</dbReference>
<dbReference type="GO" id="GO:0016837">
    <property type="term" value="F:carbon-oxygen lyase activity, acting on polysaccharides"/>
    <property type="evidence" value="ECO:0007669"/>
    <property type="project" value="TreeGrafter"/>
</dbReference>
<reference evidence="6 7" key="1">
    <citation type="journal article" date="2014" name="Genome Announc.">
        <title>Complete Genome Sequence of the Extreme Thermophile Dictyoglomus thermophilum H-6-12.</title>
        <authorList>
            <person name="Coil D.A."/>
            <person name="Badger J.H."/>
            <person name="Forberger H.C."/>
            <person name="Riggs F."/>
            <person name="Madupu R."/>
            <person name="Fedorova N."/>
            <person name="Ward N."/>
            <person name="Robb F.T."/>
            <person name="Eisen J.A."/>
        </authorList>
    </citation>
    <scope>NUCLEOTIDE SEQUENCE [LARGE SCALE GENOMIC DNA]</scope>
    <source>
        <strain evidence="7">ATCC 35947 / DSM 3960 / H-6-12</strain>
    </source>
</reference>
<feature type="region of interest" description="Disordered" evidence="4">
    <location>
        <begin position="439"/>
        <end position="475"/>
    </location>
</feature>